<gene>
    <name evidence="1" type="ORF">BECKFM1743A_GA0114220_100637</name>
    <name evidence="3" type="ORF">BECKFM1743B_GA0114221_100717</name>
    <name evidence="2" type="ORF">BECKFM1743C_GA0114222_100697</name>
</gene>
<accession>A0A450VUK4</accession>
<reference evidence="3" key="1">
    <citation type="submission" date="2019-02" db="EMBL/GenBank/DDBJ databases">
        <authorList>
            <person name="Gruber-Vodicka R. H."/>
            <person name="Seah K. B. B."/>
        </authorList>
    </citation>
    <scope>NUCLEOTIDE SEQUENCE</scope>
    <source>
        <strain evidence="1">BECK_BZ163</strain>
        <strain evidence="3">BECK_BZ164</strain>
        <strain evidence="2">BECK_BZ165</strain>
    </source>
</reference>
<protein>
    <submittedName>
        <fullName evidence="3">Uncharacterized protein</fullName>
    </submittedName>
</protein>
<evidence type="ECO:0000313" key="1">
    <source>
        <dbReference type="EMBL" id="VFJ48819.1"/>
    </source>
</evidence>
<organism evidence="3">
    <name type="scientific">Candidatus Kentrum sp. FM</name>
    <dbReference type="NCBI Taxonomy" id="2126340"/>
    <lineage>
        <taxon>Bacteria</taxon>
        <taxon>Pseudomonadati</taxon>
        <taxon>Pseudomonadota</taxon>
        <taxon>Gammaproteobacteria</taxon>
        <taxon>Candidatus Kentrum</taxon>
    </lineage>
</organism>
<name>A0A450VUK4_9GAMM</name>
<dbReference type="AlphaFoldDB" id="A0A450VUK4"/>
<dbReference type="EMBL" id="CAADEZ010000063">
    <property type="protein sequence ID" value="VFJ48819.1"/>
    <property type="molecule type" value="Genomic_DNA"/>
</dbReference>
<dbReference type="EMBL" id="CAADFL010000071">
    <property type="protein sequence ID" value="VFK08473.1"/>
    <property type="molecule type" value="Genomic_DNA"/>
</dbReference>
<proteinExistence type="predicted"/>
<evidence type="ECO:0000313" key="2">
    <source>
        <dbReference type="EMBL" id="VFJ49312.1"/>
    </source>
</evidence>
<dbReference type="EMBL" id="CAADFA010000069">
    <property type="protein sequence ID" value="VFJ49312.1"/>
    <property type="molecule type" value="Genomic_DNA"/>
</dbReference>
<evidence type="ECO:0000313" key="3">
    <source>
        <dbReference type="EMBL" id="VFK08473.1"/>
    </source>
</evidence>
<sequence>MNTAPMNIFTDTEVKVKGMDALIATLGPVDAERFVSLMMREPFDYTKWQEDLWNDKPVEEISRMAMERRRSRL</sequence>